<dbReference type="PROSITE" id="PS51725">
    <property type="entry name" value="ABM"/>
    <property type="match status" value="1"/>
</dbReference>
<keyword evidence="2" id="KW-0503">Monooxygenase</keyword>
<name>A0A290Z9K9_9PSEU</name>
<dbReference type="SUPFAM" id="SSF54909">
    <property type="entry name" value="Dimeric alpha+beta barrel"/>
    <property type="match status" value="1"/>
</dbReference>
<feature type="domain" description="ABM" evidence="1">
    <location>
        <begin position="1"/>
        <end position="89"/>
    </location>
</feature>
<reference evidence="2" key="1">
    <citation type="submission" date="2017-09" db="EMBL/GenBank/DDBJ databases">
        <title>Complete Genome Sequence of ansamitocin-producing Bacterium Actinosynnema pretiosum X47.</title>
        <authorList>
            <person name="Cao G."/>
            <person name="Zong G."/>
            <person name="Zhong C."/>
            <person name="Fu J."/>
        </authorList>
    </citation>
    <scope>NUCLEOTIDE SEQUENCE [LARGE SCALE GENOMIC DNA]</scope>
    <source>
        <strain evidence="2">X47</strain>
    </source>
</reference>
<gene>
    <name evidence="2" type="ORF">CNX65_22265</name>
</gene>
<evidence type="ECO:0000313" key="3">
    <source>
        <dbReference type="Proteomes" id="UP000218505"/>
    </source>
</evidence>
<keyword evidence="3" id="KW-1185">Reference proteome</keyword>
<dbReference type="GO" id="GO:0004497">
    <property type="term" value="F:monooxygenase activity"/>
    <property type="evidence" value="ECO:0007669"/>
    <property type="project" value="UniProtKB-KW"/>
</dbReference>
<organism evidence="2 3">
    <name type="scientific">Actinosynnema pretiosum</name>
    <dbReference type="NCBI Taxonomy" id="42197"/>
    <lineage>
        <taxon>Bacteria</taxon>
        <taxon>Bacillati</taxon>
        <taxon>Actinomycetota</taxon>
        <taxon>Actinomycetes</taxon>
        <taxon>Pseudonocardiales</taxon>
        <taxon>Pseudonocardiaceae</taxon>
        <taxon>Actinosynnema</taxon>
    </lineage>
</organism>
<dbReference type="EMBL" id="CP023445">
    <property type="protein sequence ID" value="ATE55674.1"/>
    <property type="molecule type" value="Genomic_DNA"/>
</dbReference>
<evidence type="ECO:0000313" key="2">
    <source>
        <dbReference type="EMBL" id="ATE55674.1"/>
    </source>
</evidence>
<dbReference type="Proteomes" id="UP000218505">
    <property type="component" value="Chromosome"/>
</dbReference>
<dbReference type="Gene3D" id="3.30.70.100">
    <property type="match status" value="1"/>
</dbReference>
<dbReference type="KEGG" id="apre:CNX65_22265"/>
<dbReference type="InterPro" id="IPR011008">
    <property type="entry name" value="Dimeric_a/b-barrel"/>
</dbReference>
<dbReference type="Pfam" id="PF03992">
    <property type="entry name" value="ABM"/>
    <property type="match status" value="1"/>
</dbReference>
<proteinExistence type="predicted"/>
<protein>
    <submittedName>
        <fullName evidence="2">Antibiotic biosynthesis monooxygenase</fullName>
    </submittedName>
</protein>
<dbReference type="AlphaFoldDB" id="A0A290Z9K9"/>
<keyword evidence="2" id="KW-0560">Oxidoreductase</keyword>
<sequence>MLVALVELRTAHRETVLAHFDAERDRVRAMPGNLDFRVCASREDADRATVLHEWTDQAALDGYLASEPFARLGASVRPLLAEPPVSRRFRAEPPDVVA</sequence>
<dbReference type="InterPro" id="IPR007138">
    <property type="entry name" value="ABM_dom"/>
</dbReference>
<accession>A0A290Z9K9</accession>
<evidence type="ECO:0000259" key="1">
    <source>
        <dbReference type="PROSITE" id="PS51725"/>
    </source>
</evidence>